<name>A0ABR3JV44_9AGAR</name>
<reference evidence="2" key="1">
    <citation type="submission" date="2024-06" db="EMBL/GenBank/DDBJ databases">
        <title>Multi-omics analyses provide insights into the biosynthesis of the anticancer antibiotic pleurotin in Hohenbuehelia grisea.</title>
        <authorList>
            <person name="Weaver J.A."/>
            <person name="Alberti F."/>
        </authorList>
    </citation>
    <scope>NUCLEOTIDE SEQUENCE [LARGE SCALE GENOMIC DNA]</scope>
    <source>
        <strain evidence="2">T-177</strain>
    </source>
</reference>
<accession>A0ABR3JV44</accession>
<keyword evidence="2" id="KW-1185">Reference proteome</keyword>
<proteinExistence type="predicted"/>
<organism evidence="1 2">
    <name type="scientific">Hohenbuehelia grisea</name>
    <dbReference type="NCBI Taxonomy" id="104357"/>
    <lineage>
        <taxon>Eukaryota</taxon>
        <taxon>Fungi</taxon>
        <taxon>Dikarya</taxon>
        <taxon>Basidiomycota</taxon>
        <taxon>Agaricomycotina</taxon>
        <taxon>Agaricomycetes</taxon>
        <taxon>Agaricomycetidae</taxon>
        <taxon>Agaricales</taxon>
        <taxon>Pleurotineae</taxon>
        <taxon>Pleurotaceae</taxon>
        <taxon>Hohenbuehelia</taxon>
    </lineage>
</organism>
<protein>
    <submittedName>
        <fullName evidence="1">Uncharacterized protein</fullName>
    </submittedName>
</protein>
<gene>
    <name evidence="1" type="ORF">HGRIS_014656</name>
</gene>
<evidence type="ECO:0000313" key="2">
    <source>
        <dbReference type="Proteomes" id="UP001556367"/>
    </source>
</evidence>
<sequence>MFLLPLTVLPLRKCYTSSSDQEAQGYGSYGNDAGYDLTWNIDQYLYAANSGVGPEDPSFSKTGGIIYLIIVHSGSIKIGDKKDMYDAKFHFDMNVDDDKPIKPALMLPESGTGVKSGDEDYEYAIDFSETLQMIADEGSNKLSFQAAFKETFVSIGSTQKAAIGAQNMSFTIEGSHFPAGAKYDIHALSVFQAHELSLFPAAFSFTSEAKWGPHGEGGGGGGIITIDPEFKK</sequence>
<dbReference type="Proteomes" id="UP001556367">
    <property type="component" value="Unassembled WGS sequence"/>
</dbReference>
<evidence type="ECO:0000313" key="1">
    <source>
        <dbReference type="EMBL" id="KAL0959407.1"/>
    </source>
</evidence>
<dbReference type="EMBL" id="JASNQZ010000003">
    <property type="protein sequence ID" value="KAL0959407.1"/>
    <property type="molecule type" value="Genomic_DNA"/>
</dbReference>
<comment type="caution">
    <text evidence="1">The sequence shown here is derived from an EMBL/GenBank/DDBJ whole genome shotgun (WGS) entry which is preliminary data.</text>
</comment>